<dbReference type="AlphaFoldDB" id="A0AAF5DRQ5"/>
<dbReference type="Proteomes" id="UP000035681">
    <property type="component" value="Unplaced"/>
</dbReference>
<proteinExistence type="predicted"/>
<evidence type="ECO:0000313" key="2">
    <source>
        <dbReference type="Proteomes" id="UP000035681"/>
    </source>
</evidence>
<keyword evidence="1" id="KW-0732">Signal</keyword>
<evidence type="ECO:0000313" key="3">
    <source>
        <dbReference type="WBParaSite" id="TCONS_00016220.p1"/>
    </source>
</evidence>
<name>A0AAF5DRQ5_STRER</name>
<organism evidence="2 3">
    <name type="scientific">Strongyloides stercoralis</name>
    <name type="common">Threadworm</name>
    <dbReference type="NCBI Taxonomy" id="6248"/>
    <lineage>
        <taxon>Eukaryota</taxon>
        <taxon>Metazoa</taxon>
        <taxon>Ecdysozoa</taxon>
        <taxon>Nematoda</taxon>
        <taxon>Chromadorea</taxon>
        <taxon>Rhabditida</taxon>
        <taxon>Tylenchina</taxon>
        <taxon>Panagrolaimomorpha</taxon>
        <taxon>Strongyloidoidea</taxon>
        <taxon>Strongyloididae</taxon>
        <taxon>Strongyloides</taxon>
    </lineage>
</organism>
<sequence>MTKLNLKPIFFFFIIIISLIEINCQFSYSQPNQPNIIQSGYSHPGYNQFGYNHLGYSYPMIPIDWNIFKLELKLDKIIDIEKNNFNTLEGYIEKLKESISQFEEFYKSESLKTTTAARSCQSEESSNEIDEKKYSLNVDVQIITVFLHEKKIIIIIGIKISCQSSENTSVEKDDYNFTLNGFSPSSYVFDPVHFRLQYKFIYFDKLRKKHDDLLTKHADEIHEKIVIQLKYIFIIQIHTTYALSANKFHYCALNRALTGVKFSFQLSSKVDDLDDDILNLNNFFPNFFPDPSNFRLQYKLQQLENVLVSNNKILVKKFEEANKEVASILSSIQDVYTTTPMGWYP</sequence>
<accession>A0AAF5DRQ5</accession>
<reference evidence="3" key="1">
    <citation type="submission" date="2024-02" db="UniProtKB">
        <authorList>
            <consortium name="WormBaseParasite"/>
        </authorList>
    </citation>
    <scope>IDENTIFICATION</scope>
</reference>
<dbReference type="WBParaSite" id="TCONS_00016220.p1">
    <property type="protein sequence ID" value="TCONS_00016220.p1"/>
    <property type="gene ID" value="XLOC_010901"/>
</dbReference>
<evidence type="ECO:0000256" key="1">
    <source>
        <dbReference type="SAM" id="SignalP"/>
    </source>
</evidence>
<protein>
    <submittedName>
        <fullName evidence="3">SXP/RAL-2 family protein Ani s 5-like cation-binding domain-containing protein</fullName>
    </submittedName>
</protein>
<feature type="chain" id="PRO_5042109432" evidence="1">
    <location>
        <begin position="30"/>
        <end position="345"/>
    </location>
</feature>
<feature type="signal peptide" evidence="1">
    <location>
        <begin position="1"/>
        <end position="29"/>
    </location>
</feature>
<keyword evidence="2" id="KW-1185">Reference proteome</keyword>